<proteinExistence type="predicted"/>
<dbReference type="Proteomes" id="UP001328733">
    <property type="component" value="Unassembled WGS sequence"/>
</dbReference>
<gene>
    <name evidence="1" type="ORF">V0288_03185</name>
</gene>
<dbReference type="EMBL" id="JBAFSM010000004">
    <property type="protein sequence ID" value="MEG3436111.1"/>
    <property type="molecule type" value="Genomic_DNA"/>
</dbReference>
<dbReference type="AlphaFoldDB" id="A0AAW9QR79"/>
<evidence type="ECO:0000313" key="2">
    <source>
        <dbReference type="Proteomes" id="UP001328733"/>
    </source>
</evidence>
<dbReference type="RefSeq" id="WP_332863563.1">
    <property type="nucleotide sequence ID" value="NZ_JBAFSM010000004.1"/>
</dbReference>
<organism evidence="1 2">
    <name type="scientific">Pannus brasiliensis CCIBt3594</name>
    <dbReference type="NCBI Taxonomy" id="1427578"/>
    <lineage>
        <taxon>Bacteria</taxon>
        <taxon>Bacillati</taxon>
        <taxon>Cyanobacteriota</taxon>
        <taxon>Cyanophyceae</taxon>
        <taxon>Oscillatoriophycideae</taxon>
        <taxon>Chroococcales</taxon>
        <taxon>Microcystaceae</taxon>
        <taxon>Pannus</taxon>
    </lineage>
</organism>
<comment type="caution">
    <text evidence="1">The sequence shown here is derived from an EMBL/GenBank/DDBJ whole genome shotgun (WGS) entry which is preliminary data.</text>
</comment>
<name>A0AAW9QR79_9CHRO</name>
<accession>A0AAW9QR79</accession>
<evidence type="ECO:0000313" key="1">
    <source>
        <dbReference type="EMBL" id="MEG3436111.1"/>
    </source>
</evidence>
<keyword evidence="2" id="KW-1185">Reference proteome</keyword>
<reference evidence="1 2" key="1">
    <citation type="submission" date="2024-01" db="EMBL/GenBank/DDBJ databases">
        <title>Genomic insights into the taxonomy and metabolism of the cyanobacterium Pannus brasiliensis CCIBt3594.</title>
        <authorList>
            <person name="Machado M."/>
            <person name="Botero N.B."/>
            <person name="Andreote A.P.D."/>
            <person name="Feitosa A.M.T."/>
            <person name="Popin R."/>
            <person name="Sivonen K."/>
            <person name="Fiore M.F."/>
        </authorList>
    </citation>
    <scope>NUCLEOTIDE SEQUENCE [LARGE SCALE GENOMIC DNA]</scope>
    <source>
        <strain evidence="1 2">CCIBt3594</strain>
    </source>
</reference>
<protein>
    <submittedName>
        <fullName evidence="1">Uncharacterized protein</fullName>
    </submittedName>
</protein>
<sequence>MQAEYPNEREPTREEAAELAHLRGIIEKVLEDGVLSRIEWEMIQYTVFQRGITTPEQLRRKIFLYQQITFSRVRSGEVIVESPEAVR</sequence>